<protein>
    <submittedName>
        <fullName evidence="1">Uncharacterized protein</fullName>
    </submittedName>
</protein>
<evidence type="ECO:0000313" key="2">
    <source>
        <dbReference type="Proteomes" id="UP000008909"/>
    </source>
</evidence>
<evidence type="ECO:0000313" key="1">
    <source>
        <dbReference type="EMBL" id="GAA51215.1"/>
    </source>
</evidence>
<gene>
    <name evidence="1" type="ORF">CLF_105728</name>
</gene>
<sequence>MVRQATVQDRVLYQLKSVYCPEDELKPYYNRRNSLLQADGCLLFSERVVIPKEMGRRSMSRAYESHRSSVNTFACSDVKIQMRPTCVGGVVVTRSPRMSDVRGSNPGTAPGYALLMSSNKSETRLPLVWTHRNTYARTGGRPFKRE</sequence>
<accession>G7YE31</accession>
<reference evidence="1" key="1">
    <citation type="journal article" date="2011" name="Genome Biol.">
        <title>The draft genome of the carcinogenic human liver fluke Clonorchis sinensis.</title>
        <authorList>
            <person name="Wang X."/>
            <person name="Chen W."/>
            <person name="Huang Y."/>
            <person name="Sun J."/>
            <person name="Men J."/>
            <person name="Liu H."/>
            <person name="Luo F."/>
            <person name="Guo L."/>
            <person name="Lv X."/>
            <person name="Deng C."/>
            <person name="Zhou C."/>
            <person name="Fan Y."/>
            <person name="Li X."/>
            <person name="Huang L."/>
            <person name="Hu Y."/>
            <person name="Liang C."/>
            <person name="Hu X."/>
            <person name="Xu J."/>
            <person name="Yu X."/>
        </authorList>
    </citation>
    <scope>NUCLEOTIDE SEQUENCE [LARGE SCALE GENOMIC DNA]</scope>
    <source>
        <strain evidence="1">Henan</strain>
    </source>
</reference>
<dbReference type="EMBL" id="DF143125">
    <property type="protein sequence ID" value="GAA51215.1"/>
    <property type="molecule type" value="Genomic_DNA"/>
</dbReference>
<organism evidence="1 2">
    <name type="scientific">Clonorchis sinensis</name>
    <name type="common">Chinese liver fluke</name>
    <dbReference type="NCBI Taxonomy" id="79923"/>
    <lineage>
        <taxon>Eukaryota</taxon>
        <taxon>Metazoa</taxon>
        <taxon>Spiralia</taxon>
        <taxon>Lophotrochozoa</taxon>
        <taxon>Platyhelminthes</taxon>
        <taxon>Trematoda</taxon>
        <taxon>Digenea</taxon>
        <taxon>Opisthorchiida</taxon>
        <taxon>Opisthorchiata</taxon>
        <taxon>Opisthorchiidae</taxon>
        <taxon>Clonorchis</taxon>
    </lineage>
</organism>
<name>G7YE31_CLOSI</name>
<keyword evidence="2" id="KW-1185">Reference proteome</keyword>
<reference key="2">
    <citation type="submission" date="2011-10" db="EMBL/GenBank/DDBJ databases">
        <title>The genome and transcriptome sequence of Clonorchis sinensis provide insights into the carcinogenic liver fluke.</title>
        <authorList>
            <person name="Wang X."/>
            <person name="Huang Y."/>
            <person name="Chen W."/>
            <person name="Liu H."/>
            <person name="Guo L."/>
            <person name="Chen Y."/>
            <person name="Luo F."/>
            <person name="Zhou W."/>
            <person name="Sun J."/>
            <person name="Mao Q."/>
            <person name="Liang P."/>
            <person name="Zhou C."/>
            <person name="Tian Y."/>
            <person name="Men J."/>
            <person name="Lv X."/>
            <person name="Huang L."/>
            <person name="Zhou J."/>
            <person name="Hu Y."/>
            <person name="Li R."/>
            <person name="Zhang F."/>
            <person name="Lei H."/>
            <person name="Li X."/>
            <person name="Hu X."/>
            <person name="Liang C."/>
            <person name="Xu J."/>
            <person name="Wu Z."/>
            <person name="Yu X."/>
        </authorList>
    </citation>
    <scope>NUCLEOTIDE SEQUENCE</scope>
    <source>
        <strain>Henan</strain>
    </source>
</reference>
<proteinExistence type="predicted"/>
<dbReference type="Proteomes" id="UP000008909">
    <property type="component" value="Unassembled WGS sequence"/>
</dbReference>
<dbReference type="AlphaFoldDB" id="G7YE31"/>